<comment type="caution">
    <text evidence="1">The sequence shown here is derived from an EMBL/GenBank/DDBJ whole genome shotgun (WGS) entry which is preliminary data.</text>
</comment>
<name>A0A6M0IKG2_9BACT</name>
<reference evidence="1 2" key="1">
    <citation type="submission" date="2020-02" db="EMBL/GenBank/DDBJ databases">
        <title>Draft genome sequence of two Spirosoma agri KCTC 52727 and Spirosoma terrae KCTC 52035.</title>
        <authorList>
            <person name="Rojas J."/>
            <person name="Ambika Manirajan B."/>
            <person name="Ratering S."/>
            <person name="Suarez C."/>
            <person name="Schnell S."/>
        </authorList>
    </citation>
    <scope>NUCLEOTIDE SEQUENCE [LARGE SCALE GENOMIC DNA]</scope>
    <source>
        <strain evidence="1 2">KCTC 52727</strain>
    </source>
</reference>
<evidence type="ECO:0000313" key="2">
    <source>
        <dbReference type="Proteomes" id="UP000477386"/>
    </source>
</evidence>
<dbReference type="Proteomes" id="UP000477386">
    <property type="component" value="Unassembled WGS sequence"/>
</dbReference>
<dbReference type="EMBL" id="JAAGNZ010000001">
    <property type="protein sequence ID" value="NEU68322.1"/>
    <property type="molecule type" value="Genomic_DNA"/>
</dbReference>
<dbReference type="AlphaFoldDB" id="A0A6M0IKG2"/>
<proteinExistence type="predicted"/>
<organism evidence="1 2">
    <name type="scientific">Spirosoma agri</name>
    <dbReference type="NCBI Taxonomy" id="1987381"/>
    <lineage>
        <taxon>Bacteria</taxon>
        <taxon>Pseudomonadati</taxon>
        <taxon>Bacteroidota</taxon>
        <taxon>Cytophagia</taxon>
        <taxon>Cytophagales</taxon>
        <taxon>Cytophagaceae</taxon>
        <taxon>Spirosoma</taxon>
    </lineage>
</organism>
<accession>A0A6M0IKG2</accession>
<gene>
    <name evidence="1" type="ORF">GK091_15625</name>
</gene>
<sequence>MPELPTLPLCESARKALEFCLFFQTRAGFYRVYEGQLALIWGTTRTKRGLKTRAYEQTEALYEQYLQRGRCFADRDDFFDGYSKFSRGKVIKLALSSQSTR</sequence>
<protein>
    <submittedName>
        <fullName evidence="1">Uncharacterized protein</fullName>
    </submittedName>
</protein>
<evidence type="ECO:0000313" key="1">
    <source>
        <dbReference type="EMBL" id="NEU68322.1"/>
    </source>
</evidence>
<keyword evidence="2" id="KW-1185">Reference proteome</keyword>
<dbReference type="RefSeq" id="WP_164040052.1">
    <property type="nucleotide sequence ID" value="NZ_JAAGNZ010000001.1"/>
</dbReference>